<reference evidence="1 2" key="1">
    <citation type="journal article" date="2005" name="Infect. Immun.">
        <title>Comparative genomic analysis of Chlamydia trachomatis oculotropic and genitotropic strains.</title>
        <authorList>
            <person name="Carlson J.H."/>
            <person name="Porcella S.F."/>
            <person name="McClarty G."/>
            <person name="Caldwell H.D."/>
        </authorList>
    </citation>
    <scope>NUCLEOTIDE SEQUENCE [LARGE SCALE GENOMIC DNA]</scope>
    <source>
        <strain evidence="2">ATCC VR-571B / DSM 19440 / HAR-13</strain>
    </source>
</reference>
<dbReference type="HOGENOM" id="CLU_091990_0_0_0"/>
<dbReference type="AlphaFoldDB" id="A0A0H2X1V9"/>
<protein>
    <submittedName>
        <fullName evidence="1">Uncharacterized protein</fullName>
    </submittedName>
</protein>
<evidence type="ECO:0000313" key="1">
    <source>
        <dbReference type="EMBL" id="AAX50395.1"/>
    </source>
</evidence>
<evidence type="ECO:0000313" key="2">
    <source>
        <dbReference type="Proteomes" id="UP000002532"/>
    </source>
</evidence>
<dbReference type="RefSeq" id="WP_011324592.1">
    <property type="nucleotide sequence ID" value="NC_007429.1"/>
</dbReference>
<name>A0A0H2X1V9_CHLTA</name>
<accession>A0A0H2X1V9</accession>
<organism evidence="1 2">
    <name type="scientific">Chlamydia trachomatis serovar A (strain ATCC VR-571B / DSM 19440 / HAR-13)</name>
    <dbReference type="NCBI Taxonomy" id="315277"/>
    <lineage>
        <taxon>Bacteria</taxon>
        <taxon>Pseudomonadati</taxon>
        <taxon>Chlamydiota</taxon>
        <taxon>Chlamydiia</taxon>
        <taxon>Chlamydiales</taxon>
        <taxon>Chlamydiaceae</taxon>
        <taxon>Chlamydia/Chlamydophila group</taxon>
        <taxon>Chlamydia</taxon>
    </lineage>
</organism>
<dbReference type="Proteomes" id="UP000002532">
    <property type="component" value="Chromosome"/>
</dbReference>
<gene>
    <name evidence="1" type="ordered locus">CTA_0151</name>
</gene>
<sequence>MSDSDKIINDCWFDFNTTIHGDLLASNLTTEGDVTVKSISAKESFSVKRNVDVNENDIIVNGFTGAAGYDLTTQGKISINLNGNRLSNVKRPEKDSQPVPANYIRTPEYYFCSLQDGARIEWKRGQKLPLIGPSRLVYQSSRIDEFIRFVSFEEDKTKNQVKINLSGTTGLQMLAKGVYIINVGVGKRWGWNNGYGGDYCLAVPLGKEYSESSTFSRGGYYASTAVGTAIHIRKESTNPDGPFSSSDTELMKTLLEVRYKGGDYVDKSALSTLYFGVLVYPEIGG</sequence>
<dbReference type="EMBL" id="CP000051">
    <property type="protein sequence ID" value="AAX50395.1"/>
    <property type="molecule type" value="Genomic_DNA"/>
</dbReference>
<keyword evidence="2" id="KW-1185">Reference proteome</keyword>
<dbReference type="KEGG" id="cta:CTA_0151"/>
<proteinExistence type="predicted"/>